<dbReference type="InterPro" id="IPR013783">
    <property type="entry name" value="Ig-like_fold"/>
</dbReference>
<evidence type="ECO:0000256" key="5">
    <source>
        <dbReference type="ARBA" id="ARBA00023004"/>
    </source>
</evidence>
<evidence type="ECO:0000256" key="4">
    <source>
        <dbReference type="ARBA" id="ARBA00022982"/>
    </source>
</evidence>
<dbReference type="GO" id="GO:0046872">
    <property type="term" value="F:metal ion binding"/>
    <property type="evidence" value="ECO:0007669"/>
    <property type="project" value="UniProtKB-KW"/>
</dbReference>
<dbReference type="PROSITE" id="PS51379">
    <property type="entry name" value="4FE4S_FER_2"/>
    <property type="match status" value="1"/>
</dbReference>
<evidence type="ECO:0000313" key="13">
    <source>
        <dbReference type="Proteomes" id="UP000319142"/>
    </source>
</evidence>
<evidence type="ECO:0000256" key="2">
    <source>
        <dbReference type="ARBA" id="ARBA00022485"/>
    </source>
</evidence>
<keyword evidence="6" id="KW-0411">Iron-sulfur</keyword>
<dbReference type="Proteomes" id="UP000216984">
    <property type="component" value="Unassembled WGS sequence"/>
</dbReference>
<evidence type="ECO:0000259" key="9">
    <source>
        <dbReference type="PROSITE" id="PS51379"/>
    </source>
</evidence>
<evidence type="ECO:0000256" key="6">
    <source>
        <dbReference type="ARBA" id="ARBA00023014"/>
    </source>
</evidence>
<dbReference type="InterPro" id="IPR017900">
    <property type="entry name" value="4Fe4S_Fe_S_CS"/>
</dbReference>
<feature type="transmembrane region" description="Helical" evidence="8">
    <location>
        <begin position="169"/>
        <end position="189"/>
    </location>
</feature>
<keyword evidence="8" id="KW-0812">Transmembrane</keyword>
<evidence type="ECO:0000313" key="11">
    <source>
        <dbReference type="EMBL" id="TVT34532.1"/>
    </source>
</evidence>
<reference evidence="11 13" key="2">
    <citation type="submission" date="2019-07" db="EMBL/GenBank/DDBJ databases">
        <title>The pathways for chlorine oxyanion respiration interact through the shared metabolite chlorate.</title>
        <authorList>
            <person name="Barnum T.P."/>
            <person name="Cheng Y."/>
            <person name="Hill K.A."/>
            <person name="Lucas L.N."/>
            <person name="Carlson H.K."/>
            <person name="Coates J.D."/>
        </authorList>
    </citation>
    <scope>NUCLEOTIDE SEQUENCE [LARGE SCALE GENOMIC DNA]</scope>
    <source>
        <strain evidence="11">UCB</strain>
    </source>
</reference>
<evidence type="ECO:0000256" key="3">
    <source>
        <dbReference type="ARBA" id="ARBA00022723"/>
    </source>
</evidence>
<evidence type="ECO:0000313" key="12">
    <source>
        <dbReference type="Proteomes" id="UP000216984"/>
    </source>
</evidence>
<protein>
    <submittedName>
        <fullName evidence="11">Cytochrome c oxidase accessory protein CcoG</fullName>
    </submittedName>
</protein>
<dbReference type="GO" id="GO:0051539">
    <property type="term" value="F:4 iron, 4 sulfur cluster binding"/>
    <property type="evidence" value="ECO:0007669"/>
    <property type="project" value="UniProtKB-KW"/>
</dbReference>
<feature type="transmembrane region" description="Helical" evidence="8">
    <location>
        <begin position="345"/>
        <end position="363"/>
    </location>
</feature>
<reference evidence="10 12" key="1">
    <citation type="submission" date="2017-06" db="EMBL/GenBank/DDBJ databases">
        <title>Draft genome sequence of the halophilic bacterium Marinobacter vinifirmus FB1.</title>
        <authorList>
            <person name="Stepanov V.G."/>
            <person name="Roberts D.J."/>
            <person name="Fox G.E."/>
        </authorList>
    </citation>
    <scope>NUCLEOTIDE SEQUENCE [LARGE SCALE GENOMIC DNA]</scope>
    <source>
        <strain evidence="10 12">FB1</strain>
    </source>
</reference>
<dbReference type="RefSeq" id="WP_094624204.1">
    <property type="nucleotide sequence ID" value="NZ_NEFY01000002.1"/>
</dbReference>
<dbReference type="InterPro" id="IPR009051">
    <property type="entry name" value="Helical_ferredxn"/>
</dbReference>
<keyword evidence="12" id="KW-1185">Reference proteome</keyword>
<dbReference type="Pfam" id="PF11614">
    <property type="entry name" value="FixG_C"/>
    <property type="match status" value="1"/>
</dbReference>
<dbReference type="InterPro" id="IPR014116">
    <property type="entry name" value="Cyt_c_oxidase_cbb3_FixG"/>
</dbReference>
<dbReference type="PANTHER" id="PTHR30176:SF3">
    <property type="entry name" value="FERREDOXIN-TYPE PROTEIN NAPH"/>
    <property type="match status" value="1"/>
</dbReference>
<evidence type="ECO:0000256" key="7">
    <source>
        <dbReference type="SAM" id="MobiDB-lite"/>
    </source>
</evidence>
<evidence type="ECO:0000256" key="8">
    <source>
        <dbReference type="SAM" id="Phobius"/>
    </source>
</evidence>
<keyword evidence="5" id="KW-0408">Iron</keyword>
<keyword evidence="4" id="KW-0249">Electron transport</keyword>
<comment type="caution">
    <text evidence="11">The sequence shown here is derived from an EMBL/GenBank/DDBJ whole genome shotgun (WGS) entry which is preliminary data.</text>
</comment>
<keyword evidence="2" id="KW-0004">4Fe-4S</keyword>
<dbReference type="Pfam" id="PF13746">
    <property type="entry name" value="Fer4_18"/>
    <property type="match status" value="1"/>
</dbReference>
<dbReference type="Proteomes" id="UP000319142">
    <property type="component" value="Unassembled WGS sequence"/>
</dbReference>
<accession>A0A259W463</accession>
<dbReference type="InterPro" id="IPR017896">
    <property type="entry name" value="4Fe4S_Fe-S-bd"/>
</dbReference>
<feature type="transmembrane region" description="Helical" evidence="8">
    <location>
        <begin position="201"/>
        <end position="220"/>
    </location>
</feature>
<name>A0A259W463_9GAMM</name>
<dbReference type="NCBIfam" id="TIGR02745">
    <property type="entry name" value="ccoG_rdxA_fixG"/>
    <property type="match status" value="1"/>
</dbReference>
<sequence>MSNEIPVKQVDPSSDPSNNKNKKAETVDLYASREKIYVKEVKGFFQRIRNVSLTLLMGMYFLFVWLTLDGQPLIHFDLPAREFHLYGITFFPKDFFLLSGMLIISAFGLFFITTLFGRVWCGYTCPQTVWTFIFMWIEEKVEGSRNKRMKLDKAPNSREKVTKKTIKHALWLFVAFATGATFVGYFYPIRELIVDLFTLQANGWAYFWVAFFTVATYLNAGWMREQVCLYMCPYARFQSVMFDPNTRVVSYDPNRGEPRGKRKKGVAPDEVGLGDCIDCEQCVQVCPTGIDIRDGLQYECIGCALCIDACDEVMDKMNYPRGLIRYTTENELEGKTSKLLRPRTFGYGAVLLLMIGAVIFTVATRVPAKMDVLRDRGALFSFNGEGRVENSYTVKIQNMSEVPQTFELSVDGMEGIRILTETTFTISSGENRSLPTVVDVPPESIVESNNTIRFFAESETDPSLNLETESRFVGPRPR</sequence>
<feature type="domain" description="4Fe-4S ferredoxin-type" evidence="9">
    <location>
        <begin position="267"/>
        <end position="295"/>
    </location>
</feature>
<dbReference type="GO" id="GO:0005886">
    <property type="term" value="C:plasma membrane"/>
    <property type="evidence" value="ECO:0007669"/>
    <property type="project" value="TreeGrafter"/>
</dbReference>
<keyword evidence="8" id="KW-0472">Membrane</keyword>
<organism evidence="11 13">
    <name type="scientific">Marinobacter vinifirmus</name>
    <dbReference type="NCBI Taxonomy" id="355591"/>
    <lineage>
        <taxon>Bacteria</taxon>
        <taxon>Pseudomonadati</taxon>
        <taxon>Pseudomonadota</taxon>
        <taxon>Gammaproteobacteria</taxon>
        <taxon>Pseudomonadales</taxon>
        <taxon>Marinobacteraceae</taxon>
        <taxon>Marinobacter</taxon>
    </lineage>
</organism>
<dbReference type="Gene3D" id="2.60.40.10">
    <property type="entry name" value="Immunoglobulins"/>
    <property type="match status" value="1"/>
</dbReference>
<feature type="transmembrane region" description="Helical" evidence="8">
    <location>
        <begin position="51"/>
        <end position="68"/>
    </location>
</feature>
<feature type="region of interest" description="Disordered" evidence="7">
    <location>
        <begin position="1"/>
        <end position="23"/>
    </location>
</feature>
<feature type="transmembrane region" description="Helical" evidence="8">
    <location>
        <begin position="95"/>
        <end position="116"/>
    </location>
</feature>
<proteinExistence type="predicted"/>
<dbReference type="InterPro" id="IPR032879">
    <property type="entry name" value="FixG_C"/>
</dbReference>
<gene>
    <name evidence="11" type="primary">ccoG</name>
    <name evidence="10" type="ORF">B9Q17_04490</name>
    <name evidence="11" type="ORF">FHK81_05885</name>
</gene>
<keyword evidence="1" id="KW-0813">Transport</keyword>
<evidence type="ECO:0000313" key="10">
    <source>
        <dbReference type="EMBL" id="OZC37389.1"/>
    </source>
</evidence>
<evidence type="ECO:0000256" key="1">
    <source>
        <dbReference type="ARBA" id="ARBA00022448"/>
    </source>
</evidence>
<keyword evidence="3" id="KW-0479">Metal-binding</keyword>
<dbReference type="SUPFAM" id="SSF54862">
    <property type="entry name" value="4Fe-4S ferredoxins"/>
    <property type="match status" value="1"/>
</dbReference>
<dbReference type="Gene3D" id="1.10.1060.10">
    <property type="entry name" value="Alpha-helical ferredoxin"/>
    <property type="match status" value="1"/>
</dbReference>
<dbReference type="PANTHER" id="PTHR30176">
    <property type="entry name" value="FERREDOXIN-TYPE PROTEIN NAPH"/>
    <property type="match status" value="1"/>
</dbReference>
<dbReference type="AlphaFoldDB" id="A0A259W463"/>
<keyword evidence="8" id="KW-1133">Transmembrane helix</keyword>
<dbReference type="PROSITE" id="PS00198">
    <property type="entry name" value="4FE4S_FER_1"/>
    <property type="match status" value="1"/>
</dbReference>
<dbReference type="EMBL" id="VMRX01000013">
    <property type="protein sequence ID" value="TVT34532.1"/>
    <property type="molecule type" value="Genomic_DNA"/>
</dbReference>
<dbReference type="EMBL" id="NEFY01000002">
    <property type="protein sequence ID" value="OZC37389.1"/>
    <property type="molecule type" value="Genomic_DNA"/>
</dbReference>
<dbReference type="InterPro" id="IPR051684">
    <property type="entry name" value="Electron_Trans/Redox"/>
</dbReference>
<dbReference type="Pfam" id="PF12801">
    <property type="entry name" value="Fer4_5"/>
    <property type="match status" value="1"/>
</dbReference>